<evidence type="ECO:0000313" key="1">
    <source>
        <dbReference type="EnsemblMetazoa" id="GPAI002114-PA"/>
    </source>
</evidence>
<name>A0A1A9Z2W4_GLOPL</name>
<dbReference type="AlphaFoldDB" id="A0A1A9Z2W4"/>
<proteinExistence type="predicted"/>
<dbReference type="VEuPathDB" id="VectorBase:GPAI002114"/>
<reference evidence="1" key="2">
    <citation type="submission" date="2020-05" db="UniProtKB">
        <authorList>
            <consortium name="EnsemblMetazoa"/>
        </authorList>
    </citation>
    <scope>IDENTIFICATION</scope>
    <source>
        <strain evidence="1">IAEA</strain>
    </source>
</reference>
<protein>
    <submittedName>
        <fullName evidence="1">Uncharacterized protein</fullName>
    </submittedName>
</protein>
<evidence type="ECO:0000313" key="2">
    <source>
        <dbReference type="Proteomes" id="UP000092445"/>
    </source>
</evidence>
<organism evidence="1 2">
    <name type="scientific">Glossina pallidipes</name>
    <name type="common">Tsetse fly</name>
    <dbReference type="NCBI Taxonomy" id="7398"/>
    <lineage>
        <taxon>Eukaryota</taxon>
        <taxon>Metazoa</taxon>
        <taxon>Ecdysozoa</taxon>
        <taxon>Arthropoda</taxon>
        <taxon>Hexapoda</taxon>
        <taxon>Insecta</taxon>
        <taxon>Pterygota</taxon>
        <taxon>Neoptera</taxon>
        <taxon>Endopterygota</taxon>
        <taxon>Diptera</taxon>
        <taxon>Brachycera</taxon>
        <taxon>Muscomorpha</taxon>
        <taxon>Hippoboscoidea</taxon>
        <taxon>Glossinidae</taxon>
        <taxon>Glossina</taxon>
    </lineage>
</organism>
<sequence>MYIQQLLTELKKDLGSIPSKINVRQLRERMQVGLLGCKGNRLQGSLILQKSVEIVRKLKAKNDQLKGARPKLYFSVVRQFLSCHIDFWYSASLETDH</sequence>
<dbReference type="EnsemblMetazoa" id="GPAI002114-RA">
    <property type="protein sequence ID" value="GPAI002114-PA"/>
    <property type="gene ID" value="GPAI002114"/>
</dbReference>
<keyword evidence="2" id="KW-1185">Reference proteome</keyword>
<accession>A0A1A9Z2W4</accession>
<dbReference type="Proteomes" id="UP000092445">
    <property type="component" value="Unassembled WGS sequence"/>
</dbReference>
<reference evidence="2" key="1">
    <citation type="submission" date="2014-03" db="EMBL/GenBank/DDBJ databases">
        <authorList>
            <person name="Aksoy S."/>
            <person name="Warren W."/>
            <person name="Wilson R.K."/>
        </authorList>
    </citation>
    <scope>NUCLEOTIDE SEQUENCE [LARGE SCALE GENOMIC DNA]</scope>
    <source>
        <strain evidence="2">IAEA</strain>
    </source>
</reference>